<gene>
    <name evidence="11 13" type="primary">aroC</name>
    <name evidence="13" type="ORF">KDI_34570</name>
</gene>
<feature type="binding site" evidence="11">
    <location>
        <begin position="313"/>
        <end position="317"/>
    </location>
    <ligand>
        <name>FMN</name>
        <dbReference type="ChEBI" id="CHEBI:58210"/>
    </ligand>
</feature>
<dbReference type="GO" id="GO:0008652">
    <property type="term" value="P:amino acid biosynthetic process"/>
    <property type="evidence" value="ECO:0007669"/>
    <property type="project" value="UniProtKB-KW"/>
</dbReference>
<dbReference type="EC" id="4.2.3.5" evidence="3 11"/>
<keyword evidence="6 11" id="KW-0288">FMN</keyword>
<dbReference type="FunFam" id="3.60.150.10:FF:000002">
    <property type="entry name" value="Chorismate synthase"/>
    <property type="match status" value="1"/>
</dbReference>
<feature type="binding site" evidence="11">
    <location>
        <position position="340"/>
    </location>
    <ligand>
        <name>FMN</name>
        <dbReference type="ChEBI" id="CHEBI:58210"/>
    </ligand>
</feature>
<dbReference type="Proteomes" id="UP000322530">
    <property type="component" value="Unassembled WGS sequence"/>
</dbReference>
<keyword evidence="8 11" id="KW-0521">NADP</keyword>
<dbReference type="GO" id="GO:0010181">
    <property type="term" value="F:FMN binding"/>
    <property type="evidence" value="ECO:0007669"/>
    <property type="project" value="TreeGrafter"/>
</dbReference>
<dbReference type="PROSITE" id="PS00789">
    <property type="entry name" value="CHORISMATE_SYNTHASE_3"/>
    <property type="match status" value="1"/>
</dbReference>
<evidence type="ECO:0000256" key="8">
    <source>
        <dbReference type="ARBA" id="ARBA00022857"/>
    </source>
</evidence>
<dbReference type="PROSITE" id="PS00787">
    <property type="entry name" value="CHORISMATE_SYNTHASE_1"/>
    <property type="match status" value="1"/>
</dbReference>
<evidence type="ECO:0000256" key="5">
    <source>
        <dbReference type="ARBA" id="ARBA00022630"/>
    </source>
</evidence>
<dbReference type="Pfam" id="PF01264">
    <property type="entry name" value="Chorismate_synt"/>
    <property type="match status" value="1"/>
</dbReference>
<dbReference type="AlphaFoldDB" id="A0A5A5TFQ7"/>
<comment type="function">
    <text evidence="11">Catalyzes the anti-1,4-elimination of the C-3 phosphate and the C-6 proR hydrogen from 5-enolpyruvylshikimate-3-phosphate (EPSP) to yield chorismate, which is the branch point compound that serves as the starting substrate for the three terminal pathways of aromatic amino acid biosynthesis. This reaction introduces a second double bond into the aromatic ring system.</text>
</comment>
<comment type="caution">
    <text evidence="13">The sequence shown here is derived from an EMBL/GenBank/DDBJ whole genome shotgun (WGS) entry which is preliminary data.</text>
</comment>
<reference evidence="13 14" key="1">
    <citation type="submission" date="2019-01" db="EMBL/GenBank/DDBJ databases">
        <title>Draft genome sequence of Dictyobacter sp. Uno17.</title>
        <authorList>
            <person name="Wang C.M."/>
            <person name="Zheng Y."/>
            <person name="Sakai Y."/>
            <person name="Abe K."/>
            <person name="Yokota A."/>
            <person name="Yabe S."/>
        </authorList>
    </citation>
    <scope>NUCLEOTIDE SEQUENCE [LARGE SCALE GENOMIC DNA]</scope>
    <source>
        <strain evidence="13 14">Uno17</strain>
    </source>
</reference>
<dbReference type="GO" id="GO:0009073">
    <property type="term" value="P:aromatic amino acid family biosynthetic process"/>
    <property type="evidence" value="ECO:0007669"/>
    <property type="project" value="UniProtKB-KW"/>
</dbReference>
<dbReference type="InterPro" id="IPR035904">
    <property type="entry name" value="Chorismate_synth_AroC_sf"/>
</dbReference>
<sequence length="388" mass="42113">MFRFLTAGESHGPCLTMIVEGLPAGLTVEKAIVDADLHRRQGGYGRGGRMKIEKDAIRFLAGVRHGKTLGSPVTMQIENLDWVNWNERMSAAPVEAEIDPVTRVRPGHADFTGSVKYSHDDVRNVIERSSSRETASRVAVGGLCRQYLAQFGIEIHSHVLSVANVTYETERALTADAYSVEMWSAVEQSPMRCADATLTEKMIARILEAKREGDTCGGVFEVVATGLPIGLGTFSQWDRRLSARLGMAMMSIPSVKGMEIGSGFAATRTTGSHVHDVLRHNEQGKWSHLTNNAGGIEGGISNGEPIVVRVGVKPIPTLARSLPSVDLATGENTDESRYERSDVCVVPAAGVVGEAMMAIVLTEALIEKFGGDSIEETLRNYHSFVQQY</sequence>
<evidence type="ECO:0000256" key="6">
    <source>
        <dbReference type="ARBA" id="ARBA00022643"/>
    </source>
</evidence>
<comment type="pathway">
    <text evidence="1 11 12">Metabolic intermediate biosynthesis; chorismate biosynthesis; chorismate from D-erythrose 4-phosphate and phosphoenolpyruvate: step 7/7.</text>
</comment>
<comment type="cofactor">
    <cofactor evidence="11 12">
        <name>FMNH2</name>
        <dbReference type="ChEBI" id="CHEBI:57618"/>
    </cofactor>
    <text evidence="11 12">Reduced FMN (FMNH(2)).</text>
</comment>
<dbReference type="CDD" id="cd07304">
    <property type="entry name" value="Chorismate_synthase"/>
    <property type="match status" value="1"/>
</dbReference>
<evidence type="ECO:0000256" key="1">
    <source>
        <dbReference type="ARBA" id="ARBA00005044"/>
    </source>
</evidence>
<dbReference type="PANTHER" id="PTHR21085">
    <property type="entry name" value="CHORISMATE SYNTHASE"/>
    <property type="match status" value="1"/>
</dbReference>
<dbReference type="NCBIfam" id="NF003793">
    <property type="entry name" value="PRK05382.1"/>
    <property type="match status" value="1"/>
</dbReference>
<evidence type="ECO:0000256" key="11">
    <source>
        <dbReference type="HAMAP-Rule" id="MF_00300"/>
    </source>
</evidence>
<keyword evidence="10 11" id="KW-0456">Lyase</keyword>
<dbReference type="GO" id="GO:0005829">
    <property type="term" value="C:cytosol"/>
    <property type="evidence" value="ECO:0007669"/>
    <property type="project" value="TreeGrafter"/>
</dbReference>
<accession>A0A5A5TFQ7</accession>
<name>A0A5A5TFQ7_9CHLR</name>
<dbReference type="UniPathway" id="UPA00053">
    <property type="reaction ID" value="UER00090"/>
</dbReference>
<dbReference type="EMBL" id="BIXY01000053">
    <property type="protein sequence ID" value="GCF09893.1"/>
    <property type="molecule type" value="Genomic_DNA"/>
</dbReference>
<dbReference type="InterPro" id="IPR020541">
    <property type="entry name" value="Chorismate_synthase_CS"/>
</dbReference>
<keyword evidence="14" id="KW-1185">Reference proteome</keyword>
<dbReference type="SUPFAM" id="SSF103263">
    <property type="entry name" value="Chorismate synthase, AroC"/>
    <property type="match status" value="1"/>
</dbReference>
<evidence type="ECO:0000313" key="14">
    <source>
        <dbReference type="Proteomes" id="UP000322530"/>
    </source>
</evidence>
<evidence type="ECO:0000256" key="3">
    <source>
        <dbReference type="ARBA" id="ARBA00013036"/>
    </source>
</evidence>
<comment type="caution">
    <text evidence="11">Lacks conserved residue(s) required for the propagation of feature annotation.</text>
</comment>
<proteinExistence type="inferred from homology"/>
<evidence type="ECO:0000256" key="12">
    <source>
        <dbReference type="RuleBase" id="RU000605"/>
    </source>
</evidence>
<dbReference type="OrthoDB" id="9771806at2"/>
<keyword evidence="4 11" id="KW-0028">Amino-acid biosynthesis</keyword>
<organism evidence="13 14">
    <name type="scientific">Dictyobacter arantiisoli</name>
    <dbReference type="NCBI Taxonomy" id="2014874"/>
    <lineage>
        <taxon>Bacteria</taxon>
        <taxon>Bacillati</taxon>
        <taxon>Chloroflexota</taxon>
        <taxon>Ktedonobacteria</taxon>
        <taxon>Ktedonobacterales</taxon>
        <taxon>Dictyobacteraceae</taxon>
        <taxon>Dictyobacter</taxon>
    </lineage>
</organism>
<feature type="binding site" evidence="11">
    <location>
        <begin position="128"/>
        <end position="130"/>
    </location>
    <ligand>
        <name>FMN</name>
        <dbReference type="ChEBI" id="CHEBI:58210"/>
    </ligand>
</feature>
<comment type="similarity">
    <text evidence="2 11 12">Belongs to the chorismate synthase family.</text>
</comment>
<protein>
    <recommendedName>
        <fullName evidence="3 11">Chorismate synthase</fullName>
        <shortName evidence="11">CS</shortName>
        <ecNumber evidence="3 11">4.2.3.5</ecNumber>
    </recommendedName>
    <alternativeName>
        <fullName evidence="11">5-enolpyruvylshikimate-3-phosphate phospholyase</fullName>
    </alternativeName>
</protein>
<evidence type="ECO:0000313" key="13">
    <source>
        <dbReference type="EMBL" id="GCF09893.1"/>
    </source>
</evidence>
<evidence type="ECO:0000256" key="2">
    <source>
        <dbReference type="ARBA" id="ARBA00008014"/>
    </source>
</evidence>
<dbReference type="HAMAP" id="MF_00300">
    <property type="entry name" value="Chorismate_synth"/>
    <property type="match status" value="1"/>
</dbReference>
<feature type="binding site" evidence="11">
    <location>
        <position position="40"/>
    </location>
    <ligand>
        <name>NADP(+)</name>
        <dbReference type="ChEBI" id="CHEBI:58349"/>
    </ligand>
</feature>
<keyword evidence="5 11" id="KW-0285">Flavoprotein</keyword>
<evidence type="ECO:0000256" key="7">
    <source>
        <dbReference type="ARBA" id="ARBA00022827"/>
    </source>
</evidence>
<keyword evidence="7 11" id="KW-0274">FAD</keyword>
<evidence type="ECO:0000256" key="10">
    <source>
        <dbReference type="ARBA" id="ARBA00023239"/>
    </source>
</evidence>
<evidence type="ECO:0000256" key="4">
    <source>
        <dbReference type="ARBA" id="ARBA00022605"/>
    </source>
</evidence>
<dbReference type="RefSeq" id="WP_149402801.1">
    <property type="nucleotide sequence ID" value="NZ_BIXY01000053.1"/>
</dbReference>
<dbReference type="Gene3D" id="3.60.150.10">
    <property type="entry name" value="Chorismate synthase AroC"/>
    <property type="match status" value="1"/>
</dbReference>
<comment type="subunit">
    <text evidence="11">Homotetramer.</text>
</comment>
<evidence type="ECO:0000256" key="9">
    <source>
        <dbReference type="ARBA" id="ARBA00023141"/>
    </source>
</evidence>
<comment type="catalytic activity">
    <reaction evidence="11 12">
        <text>5-O-(1-carboxyvinyl)-3-phosphoshikimate = chorismate + phosphate</text>
        <dbReference type="Rhea" id="RHEA:21020"/>
        <dbReference type="ChEBI" id="CHEBI:29748"/>
        <dbReference type="ChEBI" id="CHEBI:43474"/>
        <dbReference type="ChEBI" id="CHEBI:57701"/>
        <dbReference type="EC" id="4.2.3.5"/>
    </reaction>
</comment>
<dbReference type="PIRSF" id="PIRSF001456">
    <property type="entry name" value="Chorismate_synth"/>
    <property type="match status" value="1"/>
</dbReference>
<dbReference type="GO" id="GO:0004107">
    <property type="term" value="F:chorismate synthase activity"/>
    <property type="evidence" value="ECO:0007669"/>
    <property type="project" value="UniProtKB-UniRule"/>
</dbReference>
<keyword evidence="9 11" id="KW-0057">Aromatic amino acid biosynthesis</keyword>
<dbReference type="PANTHER" id="PTHR21085:SF0">
    <property type="entry name" value="CHORISMATE SYNTHASE"/>
    <property type="match status" value="1"/>
</dbReference>
<feature type="binding site" evidence="11">
    <location>
        <position position="46"/>
    </location>
    <ligand>
        <name>NADP(+)</name>
        <dbReference type="ChEBI" id="CHEBI:58349"/>
    </ligand>
</feature>
<dbReference type="NCBIfam" id="TIGR00033">
    <property type="entry name" value="aroC"/>
    <property type="match status" value="1"/>
</dbReference>
<feature type="binding site" evidence="11">
    <location>
        <position position="298"/>
    </location>
    <ligand>
        <name>FMN</name>
        <dbReference type="ChEBI" id="CHEBI:58210"/>
    </ligand>
</feature>
<dbReference type="GO" id="GO:0009423">
    <property type="term" value="P:chorismate biosynthetic process"/>
    <property type="evidence" value="ECO:0007669"/>
    <property type="project" value="UniProtKB-UniRule"/>
</dbReference>
<dbReference type="InterPro" id="IPR000453">
    <property type="entry name" value="Chorismate_synth"/>
</dbReference>